<evidence type="ECO:0000256" key="2">
    <source>
        <dbReference type="ARBA" id="ARBA00022555"/>
    </source>
</evidence>
<dbReference type="PANTHER" id="PTHR11933">
    <property type="entry name" value="TRNA 5-METHYLAMINOMETHYL-2-THIOURIDYLATE -METHYLTRANSFERASE"/>
    <property type="match status" value="1"/>
</dbReference>
<reference evidence="13" key="1">
    <citation type="journal article" date="2021" name="PeerJ">
        <title>Extensive microbial diversity within the chicken gut microbiome revealed by metagenomics and culture.</title>
        <authorList>
            <person name="Gilroy R."/>
            <person name="Ravi A."/>
            <person name="Getino M."/>
            <person name="Pursley I."/>
            <person name="Horton D.L."/>
            <person name="Alikhan N.F."/>
            <person name="Baker D."/>
            <person name="Gharbi K."/>
            <person name="Hall N."/>
            <person name="Watson M."/>
            <person name="Adriaenssens E.M."/>
            <person name="Foster-Nyarko E."/>
            <person name="Jarju S."/>
            <person name="Secka A."/>
            <person name="Antonio M."/>
            <person name="Oren A."/>
            <person name="Chaudhuri R.R."/>
            <person name="La Ragione R."/>
            <person name="Hildebrand F."/>
            <person name="Pallen M.J."/>
        </authorList>
    </citation>
    <scope>NUCLEOTIDE SEQUENCE</scope>
    <source>
        <strain evidence="13">CHK185-1770</strain>
    </source>
</reference>
<evidence type="ECO:0000256" key="7">
    <source>
        <dbReference type="ARBA" id="ARBA00022884"/>
    </source>
</evidence>
<dbReference type="Gene3D" id="2.30.30.280">
    <property type="entry name" value="Adenine nucleotide alpha hydrolases-like domains"/>
    <property type="match status" value="1"/>
</dbReference>
<gene>
    <name evidence="10 13" type="primary">mnmA</name>
    <name evidence="13" type="ORF">H9710_08710</name>
</gene>
<comment type="subcellular location">
    <subcellularLocation>
        <location evidence="10">Cytoplasm</location>
    </subcellularLocation>
</comment>
<reference evidence="13" key="2">
    <citation type="submission" date="2021-04" db="EMBL/GenBank/DDBJ databases">
        <authorList>
            <person name="Gilroy R."/>
        </authorList>
    </citation>
    <scope>NUCLEOTIDE SEQUENCE</scope>
    <source>
        <strain evidence="13">CHK185-1770</strain>
    </source>
</reference>
<dbReference type="GO" id="GO:0005524">
    <property type="term" value="F:ATP binding"/>
    <property type="evidence" value="ECO:0007669"/>
    <property type="project" value="UniProtKB-KW"/>
</dbReference>
<keyword evidence="6 10" id="KW-0067">ATP-binding</keyword>
<dbReference type="SUPFAM" id="SSF52402">
    <property type="entry name" value="Adenine nucleotide alpha hydrolases-like"/>
    <property type="match status" value="1"/>
</dbReference>
<comment type="caution">
    <text evidence="10">Lacks conserved residue(s) required for the propagation of feature annotation.</text>
</comment>
<protein>
    <recommendedName>
        <fullName evidence="10">tRNA-specific 2-thiouridylase MnmA</fullName>
        <ecNumber evidence="10">2.8.1.13</ecNumber>
    </recommendedName>
</protein>
<evidence type="ECO:0000256" key="8">
    <source>
        <dbReference type="ARBA" id="ARBA00023157"/>
    </source>
</evidence>
<evidence type="ECO:0000256" key="4">
    <source>
        <dbReference type="ARBA" id="ARBA00022694"/>
    </source>
</evidence>
<feature type="domain" description="tRNA-specific 2-thiouridylase MnmA-like C-terminal" evidence="11">
    <location>
        <begin position="286"/>
        <end position="361"/>
    </location>
</feature>
<evidence type="ECO:0000256" key="9">
    <source>
        <dbReference type="ARBA" id="ARBA00051542"/>
    </source>
</evidence>
<dbReference type="GO" id="GO:0103016">
    <property type="term" value="F:tRNA-uridine 2-sulfurtransferase activity"/>
    <property type="evidence" value="ECO:0007669"/>
    <property type="project" value="UniProtKB-EC"/>
</dbReference>
<dbReference type="InterPro" id="IPR014729">
    <property type="entry name" value="Rossmann-like_a/b/a_fold"/>
</dbReference>
<proteinExistence type="inferred from homology"/>
<feature type="binding site" evidence="10">
    <location>
        <position position="34"/>
    </location>
    <ligand>
        <name>ATP</name>
        <dbReference type="ChEBI" id="CHEBI:30616"/>
    </ligand>
</feature>
<keyword evidence="4 10" id="KW-0819">tRNA processing</keyword>
<evidence type="ECO:0000256" key="3">
    <source>
        <dbReference type="ARBA" id="ARBA00022679"/>
    </source>
</evidence>
<dbReference type="Pfam" id="PF20259">
    <property type="entry name" value="tRNA_Me_trans_M"/>
    <property type="match status" value="1"/>
</dbReference>
<feature type="region of interest" description="Interaction with tRNA" evidence="10">
    <location>
        <begin position="312"/>
        <end position="313"/>
    </location>
</feature>
<keyword evidence="5 10" id="KW-0547">Nucleotide-binding</keyword>
<keyword evidence="1 10" id="KW-0963">Cytoplasm</keyword>
<dbReference type="HAMAP" id="MF_00144">
    <property type="entry name" value="tRNA_thiouridyl_MnmA"/>
    <property type="match status" value="1"/>
</dbReference>
<evidence type="ECO:0000313" key="13">
    <source>
        <dbReference type="EMBL" id="HJB98644.1"/>
    </source>
</evidence>
<comment type="caution">
    <text evidence="13">The sequence shown here is derived from an EMBL/GenBank/DDBJ whole genome shotgun (WGS) entry which is preliminary data.</text>
</comment>
<dbReference type="InterPro" id="IPR023382">
    <property type="entry name" value="MnmA-like_central_sf"/>
</dbReference>
<keyword evidence="8" id="KW-1015">Disulfide bond</keyword>
<comment type="similarity">
    <text evidence="10">Belongs to the MnmA/TRMU family.</text>
</comment>
<evidence type="ECO:0000313" key="14">
    <source>
        <dbReference type="Proteomes" id="UP000826793"/>
    </source>
</evidence>
<dbReference type="InterPro" id="IPR046885">
    <property type="entry name" value="MnmA-like_C"/>
</dbReference>
<dbReference type="GO" id="GO:0005737">
    <property type="term" value="C:cytoplasm"/>
    <property type="evidence" value="ECO:0007669"/>
    <property type="project" value="UniProtKB-SubCell"/>
</dbReference>
<evidence type="ECO:0000259" key="12">
    <source>
        <dbReference type="Pfam" id="PF20259"/>
    </source>
</evidence>
<comment type="function">
    <text evidence="10">Catalyzes the 2-thiolation of uridine at the wobble position (U34) of tRNA, leading to the formation of s(2)U34.</text>
</comment>
<name>A0A9D2MWC1_9FIRM</name>
<evidence type="ECO:0000256" key="1">
    <source>
        <dbReference type="ARBA" id="ARBA00022490"/>
    </source>
</evidence>
<evidence type="ECO:0000256" key="5">
    <source>
        <dbReference type="ARBA" id="ARBA00022741"/>
    </source>
</evidence>
<evidence type="ECO:0000256" key="10">
    <source>
        <dbReference type="HAMAP-Rule" id="MF_00144"/>
    </source>
</evidence>
<feature type="binding site" evidence="10">
    <location>
        <begin position="8"/>
        <end position="15"/>
    </location>
    <ligand>
        <name>ATP</name>
        <dbReference type="ChEBI" id="CHEBI:30616"/>
    </ligand>
</feature>
<dbReference type="GO" id="GO:0002143">
    <property type="term" value="P:tRNA wobble position uridine thiolation"/>
    <property type="evidence" value="ECO:0007669"/>
    <property type="project" value="TreeGrafter"/>
</dbReference>
<keyword evidence="7 10" id="KW-0694">RNA-binding</keyword>
<dbReference type="CDD" id="cd01998">
    <property type="entry name" value="MnmA_TRMU-like"/>
    <property type="match status" value="1"/>
</dbReference>
<keyword evidence="3 10" id="KW-0808">Transferase</keyword>
<evidence type="ECO:0000256" key="6">
    <source>
        <dbReference type="ARBA" id="ARBA00022840"/>
    </source>
</evidence>
<dbReference type="Pfam" id="PF20258">
    <property type="entry name" value="tRNA_Me_trans_C"/>
    <property type="match status" value="1"/>
</dbReference>
<dbReference type="EC" id="2.8.1.13" evidence="10"/>
<dbReference type="InterPro" id="IPR004506">
    <property type="entry name" value="MnmA-like"/>
</dbReference>
<feature type="active site" description="Nucleophile" evidence="10">
    <location>
        <position position="108"/>
    </location>
</feature>
<dbReference type="Pfam" id="PF03054">
    <property type="entry name" value="tRNA_Me_trans"/>
    <property type="match status" value="1"/>
</dbReference>
<dbReference type="FunFam" id="2.40.30.10:FF:000023">
    <property type="entry name" value="tRNA-specific 2-thiouridylase MnmA"/>
    <property type="match status" value="1"/>
</dbReference>
<feature type="binding site" evidence="10">
    <location>
        <position position="132"/>
    </location>
    <ligand>
        <name>ATP</name>
        <dbReference type="ChEBI" id="CHEBI:30616"/>
    </ligand>
</feature>
<feature type="site" description="Interaction with tRNA" evidence="10">
    <location>
        <position position="345"/>
    </location>
</feature>
<comment type="catalytic activity">
    <reaction evidence="9 10">
        <text>S-sulfanyl-L-cysteinyl-[protein] + uridine(34) in tRNA + AH2 + ATP = 2-thiouridine(34) in tRNA + L-cysteinyl-[protein] + A + AMP + diphosphate + H(+)</text>
        <dbReference type="Rhea" id="RHEA:47032"/>
        <dbReference type="Rhea" id="RHEA-COMP:10131"/>
        <dbReference type="Rhea" id="RHEA-COMP:11726"/>
        <dbReference type="Rhea" id="RHEA-COMP:11727"/>
        <dbReference type="Rhea" id="RHEA-COMP:11728"/>
        <dbReference type="ChEBI" id="CHEBI:13193"/>
        <dbReference type="ChEBI" id="CHEBI:15378"/>
        <dbReference type="ChEBI" id="CHEBI:17499"/>
        <dbReference type="ChEBI" id="CHEBI:29950"/>
        <dbReference type="ChEBI" id="CHEBI:30616"/>
        <dbReference type="ChEBI" id="CHEBI:33019"/>
        <dbReference type="ChEBI" id="CHEBI:61963"/>
        <dbReference type="ChEBI" id="CHEBI:65315"/>
        <dbReference type="ChEBI" id="CHEBI:87170"/>
        <dbReference type="ChEBI" id="CHEBI:456215"/>
        <dbReference type="EC" id="2.8.1.13"/>
    </reaction>
</comment>
<feature type="site" description="Interaction with tRNA" evidence="10">
    <location>
        <position position="133"/>
    </location>
</feature>
<dbReference type="AlphaFoldDB" id="A0A9D2MWC1"/>
<feature type="active site" description="Cysteine persulfide intermediate" evidence="10">
    <location>
        <position position="206"/>
    </location>
</feature>
<dbReference type="GO" id="GO:0000049">
    <property type="term" value="F:tRNA binding"/>
    <property type="evidence" value="ECO:0007669"/>
    <property type="project" value="UniProtKB-KW"/>
</dbReference>
<sequence length="364" mass="40663">MEKKALIAMSGGVDSSVAALLCQQAGYDCLGVTLALTDNSDRGQPEEEFPGARTCCSVDDVADARSVAFRLGMPFYVFNFKEAFRREVMDRFAAAYQRGETPNPCVDCNRYIKFGKLMRRGEEIGFPYVATGHYARVEQDQATGRWLLKKGLDENKDQSYMLYSLTQWELSRLLLPLGGLTKEETRALAEEHGFVNARKRDSQDICFVPDGDYAGFIRRWTGKEFSPGAFVGTQGEVYGAHKGLIHYTVGQRKGLGLSFPQPMFVKELDVENNQVVLAKAEELFSREVVARDINLIAAESLEKPWRVKARIRYRQQEQPATVVQTGPDELHVTFDQPQRAVTPGQALVLYDGDTVVGGGKIVRP</sequence>
<feature type="region of interest" description="Interaction with tRNA" evidence="10">
    <location>
        <begin position="156"/>
        <end position="158"/>
    </location>
</feature>
<feature type="domain" description="tRNA-specific 2-thiouridylase MnmA-like central" evidence="12">
    <location>
        <begin position="221"/>
        <end position="278"/>
    </location>
</feature>
<keyword evidence="2 10" id="KW-0820">tRNA-binding</keyword>
<evidence type="ECO:0000259" key="11">
    <source>
        <dbReference type="Pfam" id="PF20258"/>
    </source>
</evidence>
<dbReference type="Proteomes" id="UP000826793">
    <property type="component" value="Unassembled WGS sequence"/>
</dbReference>
<dbReference type="PANTHER" id="PTHR11933:SF5">
    <property type="entry name" value="MITOCHONDRIAL TRNA-SPECIFIC 2-THIOURIDYLASE 1"/>
    <property type="match status" value="1"/>
</dbReference>
<dbReference type="Gene3D" id="3.40.50.620">
    <property type="entry name" value="HUPs"/>
    <property type="match status" value="1"/>
</dbReference>
<organism evidence="13 14">
    <name type="scientific">Candidatus Acutalibacter pullicola</name>
    <dbReference type="NCBI Taxonomy" id="2838417"/>
    <lineage>
        <taxon>Bacteria</taxon>
        <taxon>Bacillati</taxon>
        <taxon>Bacillota</taxon>
        <taxon>Clostridia</taxon>
        <taxon>Eubacteriales</taxon>
        <taxon>Acutalibacteraceae</taxon>
        <taxon>Acutalibacter</taxon>
    </lineage>
</organism>
<dbReference type="Gene3D" id="2.40.30.10">
    <property type="entry name" value="Translation factors"/>
    <property type="match status" value="1"/>
</dbReference>
<dbReference type="NCBIfam" id="TIGR00420">
    <property type="entry name" value="trmU"/>
    <property type="match status" value="1"/>
</dbReference>
<dbReference type="EMBL" id="DWXG01000073">
    <property type="protein sequence ID" value="HJB98644.1"/>
    <property type="molecule type" value="Genomic_DNA"/>
</dbReference>
<dbReference type="NCBIfam" id="NF001138">
    <property type="entry name" value="PRK00143.1"/>
    <property type="match status" value="1"/>
</dbReference>
<dbReference type="InterPro" id="IPR046884">
    <property type="entry name" value="MnmA-like_central"/>
</dbReference>
<accession>A0A9D2MWC1</accession>